<protein>
    <submittedName>
        <fullName evidence="2">Uncharacterized protein</fullName>
    </submittedName>
</protein>
<dbReference type="Proteomes" id="UP000321827">
    <property type="component" value="Unassembled WGS sequence"/>
</dbReference>
<name>A0A511RH12_9DEIN</name>
<organism evidence="2 3">
    <name type="scientific">Oceanithermus desulfurans NBRC 100063</name>
    <dbReference type="NCBI Taxonomy" id="1227550"/>
    <lineage>
        <taxon>Bacteria</taxon>
        <taxon>Thermotogati</taxon>
        <taxon>Deinococcota</taxon>
        <taxon>Deinococci</taxon>
        <taxon>Thermales</taxon>
        <taxon>Thermaceae</taxon>
        <taxon>Oceanithermus</taxon>
    </lineage>
</organism>
<dbReference type="AlphaFoldDB" id="A0A511RH12"/>
<gene>
    <name evidence="2" type="ORF">ODE01S_03880</name>
</gene>
<feature type="region of interest" description="Disordered" evidence="1">
    <location>
        <begin position="81"/>
        <end position="103"/>
    </location>
</feature>
<proteinExistence type="predicted"/>
<comment type="caution">
    <text evidence="2">The sequence shown here is derived from an EMBL/GenBank/DDBJ whole genome shotgun (WGS) entry which is preliminary data.</text>
</comment>
<evidence type="ECO:0000313" key="3">
    <source>
        <dbReference type="Proteomes" id="UP000321827"/>
    </source>
</evidence>
<dbReference type="EMBL" id="BJXN01000002">
    <property type="protein sequence ID" value="GEM88954.1"/>
    <property type="molecule type" value="Genomic_DNA"/>
</dbReference>
<accession>A0A511RH12</accession>
<reference evidence="2 3" key="1">
    <citation type="submission" date="2019-07" db="EMBL/GenBank/DDBJ databases">
        <title>Whole genome shotgun sequence of Oceanithermus desulfurans NBRC 100063.</title>
        <authorList>
            <person name="Hosoyama A."/>
            <person name="Uohara A."/>
            <person name="Ohji S."/>
            <person name="Ichikawa N."/>
        </authorList>
    </citation>
    <scope>NUCLEOTIDE SEQUENCE [LARGE SCALE GENOMIC DNA]</scope>
    <source>
        <strain evidence="2 3">NBRC 100063</strain>
    </source>
</reference>
<sequence length="103" mass="11268">MDKCTTTETRETFTMNETVDATMIAAASDTSTPEIETGRFCMTNQYEAAAVATVIPVCRRLNKSLYHVYSGSLYPPLKKKIKTSSGATQGGKSITADSVKRYE</sequence>
<evidence type="ECO:0000313" key="2">
    <source>
        <dbReference type="EMBL" id="GEM88954.1"/>
    </source>
</evidence>
<evidence type="ECO:0000256" key="1">
    <source>
        <dbReference type="SAM" id="MobiDB-lite"/>
    </source>
</evidence>
<feature type="compositionally biased region" description="Polar residues" evidence="1">
    <location>
        <begin position="83"/>
        <end position="96"/>
    </location>
</feature>